<keyword evidence="9" id="KW-0746">Sphingolipid metabolism</keyword>
<dbReference type="STRING" id="1789683.A0A1X7R3I8"/>
<evidence type="ECO:0000256" key="7">
    <source>
        <dbReference type="ARBA" id="ARBA00022801"/>
    </source>
</evidence>
<dbReference type="InterPro" id="IPR038772">
    <property type="entry name" value="Sph/SMPD2-like"/>
</dbReference>
<keyword evidence="8" id="KW-0460">Magnesium</keyword>
<dbReference type="SUPFAM" id="SSF56219">
    <property type="entry name" value="DNase I-like"/>
    <property type="match status" value="1"/>
</dbReference>
<accession>A0A1X7R3I8</accession>
<keyword evidence="5 13" id="KW-0812">Transmembrane</keyword>
<protein>
    <submittedName>
        <fullName evidence="15">Similar to Saccharomyces cerevisiae YER019W ISC1 Mitochondrial membrane localized inositol phosphosphingolipid phospholipase C, hydrolyzes complex sphingolipids to produce ceramide</fullName>
    </submittedName>
</protein>
<keyword evidence="10 13" id="KW-1133">Transmembrane helix</keyword>
<dbReference type="PANTHER" id="PTHR16320:SF24">
    <property type="entry name" value="PHOSPHODIESTERASE, PUTATIVE-RELATED"/>
    <property type="match status" value="1"/>
</dbReference>
<gene>
    <name evidence="15" type="ORF">KASA_0N00693G</name>
</gene>
<evidence type="ECO:0000256" key="8">
    <source>
        <dbReference type="ARBA" id="ARBA00022842"/>
    </source>
</evidence>
<proteinExistence type="inferred from homology"/>
<evidence type="ECO:0000256" key="11">
    <source>
        <dbReference type="ARBA" id="ARBA00023098"/>
    </source>
</evidence>
<keyword evidence="12 13" id="KW-0472">Membrane</keyword>
<evidence type="ECO:0000256" key="13">
    <source>
        <dbReference type="SAM" id="Phobius"/>
    </source>
</evidence>
<keyword evidence="16" id="KW-1185">Reference proteome</keyword>
<dbReference type="Pfam" id="PF03372">
    <property type="entry name" value="Exo_endo_phos"/>
    <property type="match status" value="1"/>
</dbReference>
<keyword evidence="7" id="KW-0378">Hydrolase</keyword>
<evidence type="ECO:0000256" key="2">
    <source>
        <dbReference type="ARBA" id="ARBA00004760"/>
    </source>
</evidence>
<feature type="domain" description="Endonuclease/exonuclease/phosphatase" evidence="14">
    <location>
        <begin position="35"/>
        <end position="335"/>
    </location>
</feature>
<evidence type="ECO:0000259" key="14">
    <source>
        <dbReference type="Pfam" id="PF03372"/>
    </source>
</evidence>
<comment type="pathway">
    <text evidence="2">Lipid metabolism; sphingolipid metabolism.</text>
</comment>
<comment type="pathway">
    <text evidence="3">Sphingolipid metabolism.</text>
</comment>
<feature type="transmembrane region" description="Helical" evidence="13">
    <location>
        <begin position="423"/>
        <end position="447"/>
    </location>
</feature>
<dbReference type="InterPro" id="IPR005135">
    <property type="entry name" value="Endo/exonuclease/phosphatase"/>
</dbReference>
<organism evidence="15 16">
    <name type="scientific">Maudiozyma saulgeensis</name>
    <dbReference type="NCBI Taxonomy" id="1789683"/>
    <lineage>
        <taxon>Eukaryota</taxon>
        <taxon>Fungi</taxon>
        <taxon>Dikarya</taxon>
        <taxon>Ascomycota</taxon>
        <taxon>Saccharomycotina</taxon>
        <taxon>Saccharomycetes</taxon>
        <taxon>Saccharomycetales</taxon>
        <taxon>Saccharomycetaceae</taxon>
        <taxon>Maudiozyma</taxon>
    </lineage>
</organism>
<dbReference type="FunFam" id="3.60.10.10:FF:000073">
    <property type="entry name" value="Inositol phosphosphingolipid phospholipase"/>
    <property type="match status" value="1"/>
</dbReference>
<dbReference type="OrthoDB" id="387657at2759"/>
<reference evidence="15 16" key="1">
    <citation type="submission" date="2017-04" db="EMBL/GenBank/DDBJ databases">
        <authorList>
            <person name="Afonso C.L."/>
            <person name="Miller P.J."/>
            <person name="Scott M.A."/>
            <person name="Spackman E."/>
            <person name="Goraichik I."/>
            <person name="Dimitrov K.M."/>
            <person name="Suarez D.L."/>
            <person name="Swayne D.E."/>
        </authorList>
    </citation>
    <scope>NUCLEOTIDE SEQUENCE [LARGE SCALE GENOMIC DNA]</scope>
</reference>
<evidence type="ECO:0000313" key="16">
    <source>
        <dbReference type="Proteomes" id="UP000196158"/>
    </source>
</evidence>
<keyword evidence="6" id="KW-0479">Metal-binding</keyword>
<sequence>MAQPFPSPRDTDISDTQLSLNNAVQQKKQPRIKFLTFNTWGLKFVAKHRKERLRAIADKLAGLKVGTPIEELNVLNTNENGEQEEEENIDDYDIVALQEIWCKEDWDYITLRCKERFPYTRIFYSGILTGPGLAILSKIPIESTFLYRFPINGRPSAVFRGDWYVGKSIAVTLLKPLTSDTYPIAIMNSHMHAPYAMTGDAAYECHRSCQAWDFSKLANLYKKANYAVVIVGDLNSRPGSLPHKFLTAETGLVDSWLQLHGQQDIIQISKMNAVDQLKIGCTTCDSQLNTWRAQRQPDEAKRLDYALIDPTKLKTINAGARFTERLPNIGSFSDHFAYTCTLELLPRETEKSGNIEDDFKQPRKLLLDRFASYEEMLRCINKYMITAKRQKSLRGIHFIISVLCIIACLVVTTFTANKAAWSSIFWVLFATVVSVTGLIDGLISFFFGRSEIRALWEVEQEVQDAERYMQMVLDKQQ</sequence>
<feature type="transmembrane region" description="Helical" evidence="13">
    <location>
        <begin position="398"/>
        <end position="417"/>
    </location>
</feature>
<dbReference type="Proteomes" id="UP000196158">
    <property type="component" value="Unassembled WGS sequence"/>
</dbReference>
<evidence type="ECO:0000256" key="4">
    <source>
        <dbReference type="ARBA" id="ARBA00006335"/>
    </source>
</evidence>
<dbReference type="GO" id="GO:0006665">
    <property type="term" value="P:sphingolipid metabolic process"/>
    <property type="evidence" value="ECO:0007669"/>
    <property type="project" value="UniProtKB-KW"/>
</dbReference>
<comment type="subcellular location">
    <subcellularLocation>
        <location evidence="1">Membrane</location>
        <topology evidence="1">Multi-pass membrane protein</topology>
    </subcellularLocation>
</comment>
<evidence type="ECO:0000256" key="10">
    <source>
        <dbReference type="ARBA" id="ARBA00022989"/>
    </source>
</evidence>
<evidence type="ECO:0000256" key="12">
    <source>
        <dbReference type="ARBA" id="ARBA00023136"/>
    </source>
</evidence>
<dbReference type="GO" id="GO:0046872">
    <property type="term" value="F:metal ion binding"/>
    <property type="evidence" value="ECO:0007669"/>
    <property type="project" value="UniProtKB-KW"/>
</dbReference>
<keyword evidence="11" id="KW-0443">Lipid metabolism</keyword>
<dbReference type="PANTHER" id="PTHR16320">
    <property type="entry name" value="SPHINGOMYELINASE FAMILY MEMBER"/>
    <property type="match status" value="1"/>
</dbReference>
<evidence type="ECO:0000256" key="6">
    <source>
        <dbReference type="ARBA" id="ARBA00022723"/>
    </source>
</evidence>
<evidence type="ECO:0000313" key="15">
    <source>
        <dbReference type="EMBL" id="SMN20141.1"/>
    </source>
</evidence>
<dbReference type="GO" id="GO:0004767">
    <property type="term" value="F:sphingomyelin phosphodiesterase activity"/>
    <property type="evidence" value="ECO:0007669"/>
    <property type="project" value="InterPro"/>
</dbReference>
<name>A0A1X7R3I8_9SACH</name>
<evidence type="ECO:0000256" key="3">
    <source>
        <dbReference type="ARBA" id="ARBA00004991"/>
    </source>
</evidence>
<comment type="similarity">
    <text evidence="4">Belongs to the neutral sphingomyelinase family.</text>
</comment>
<dbReference type="Gene3D" id="3.60.10.10">
    <property type="entry name" value="Endonuclease/exonuclease/phosphatase"/>
    <property type="match status" value="1"/>
</dbReference>
<evidence type="ECO:0000256" key="9">
    <source>
        <dbReference type="ARBA" id="ARBA00022919"/>
    </source>
</evidence>
<evidence type="ECO:0000256" key="1">
    <source>
        <dbReference type="ARBA" id="ARBA00004141"/>
    </source>
</evidence>
<dbReference type="GO" id="GO:0016020">
    <property type="term" value="C:membrane"/>
    <property type="evidence" value="ECO:0007669"/>
    <property type="project" value="UniProtKB-SubCell"/>
</dbReference>
<evidence type="ECO:0000256" key="5">
    <source>
        <dbReference type="ARBA" id="ARBA00022692"/>
    </source>
</evidence>
<dbReference type="AlphaFoldDB" id="A0A1X7R3I8"/>
<dbReference type="InterPro" id="IPR036691">
    <property type="entry name" value="Endo/exonu/phosph_ase_sf"/>
</dbReference>
<dbReference type="EMBL" id="FXLY01000005">
    <property type="protein sequence ID" value="SMN20141.1"/>
    <property type="molecule type" value="Genomic_DNA"/>
</dbReference>